<evidence type="ECO:0000313" key="1">
    <source>
        <dbReference type="EMBL" id="SVA97922.1"/>
    </source>
</evidence>
<name>A0A382A9Y6_9ZZZZ</name>
<protein>
    <submittedName>
        <fullName evidence="1">Uncharacterized protein</fullName>
    </submittedName>
</protein>
<organism evidence="1">
    <name type="scientific">marine metagenome</name>
    <dbReference type="NCBI Taxonomy" id="408172"/>
    <lineage>
        <taxon>unclassified sequences</taxon>
        <taxon>metagenomes</taxon>
        <taxon>ecological metagenomes</taxon>
    </lineage>
</organism>
<sequence length="78" mass="8736">MKAVEIPGGDIEHQAQVMAEEFRDMGTDKKKLLQMFRDPFYGGLNIVTVQLGEDAVEKIINQVYDSNNYVIQTGESNG</sequence>
<proteinExistence type="predicted"/>
<reference evidence="1" key="1">
    <citation type="submission" date="2018-05" db="EMBL/GenBank/DDBJ databases">
        <authorList>
            <person name="Lanie J.A."/>
            <person name="Ng W.-L."/>
            <person name="Kazmierczak K.M."/>
            <person name="Andrzejewski T.M."/>
            <person name="Davidsen T.M."/>
            <person name="Wayne K.J."/>
            <person name="Tettelin H."/>
            <person name="Glass J.I."/>
            <person name="Rusch D."/>
            <person name="Podicherti R."/>
            <person name="Tsui H.-C.T."/>
            <person name="Winkler M.E."/>
        </authorList>
    </citation>
    <scope>NUCLEOTIDE SEQUENCE</scope>
</reference>
<dbReference type="AlphaFoldDB" id="A0A382A9Y6"/>
<gene>
    <name evidence="1" type="ORF">METZ01_LOCUS150776</name>
</gene>
<accession>A0A382A9Y6</accession>
<dbReference type="EMBL" id="UINC01024397">
    <property type="protein sequence ID" value="SVA97922.1"/>
    <property type="molecule type" value="Genomic_DNA"/>
</dbReference>